<dbReference type="SUPFAM" id="SSF117991">
    <property type="entry name" value="YbeD/HP0495-like"/>
    <property type="match status" value="1"/>
</dbReference>
<keyword evidence="2" id="KW-1185">Reference proteome</keyword>
<organism evidence="1 2">
    <name type="scientific">Zhouia spongiae</name>
    <dbReference type="NCBI Taxonomy" id="2202721"/>
    <lineage>
        <taxon>Bacteria</taxon>
        <taxon>Pseudomonadati</taxon>
        <taxon>Bacteroidota</taxon>
        <taxon>Flavobacteriia</taxon>
        <taxon>Flavobacteriales</taxon>
        <taxon>Flavobacteriaceae</taxon>
        <taxon>Zhouia</taxon>
    </lineage>
</organism>
<sequence length="96" mass="10996">MENQDNRKAFYEKLRQQLEDTSIWPSQYLYKFIVPTDVDKINQVEALFDNMGAVINTKKSTKGTYTSITISLKMGSPEAVIEKYQQAEKVDGIISL</sequence>
<dbReference type="InterPro" id="IPR027471">
    <property type="entry name" value="YbeD-like_sf"/>
</dbReference>
<gene>
    <name evidence="1" type="ORF">MQE36_11890</name>
</gene>
<evidence type="ECO:0000313" key="2">
    <source>
        <dbReference type="Proteomes" id="UP000829476"/>
    </source>
</evidence>
<dbReference type="InterPro" id="IPR007454">
    <property type="entry name" value="UPF0250_YbeD-like"/>
</dbReference>
<dbReference type="Pfam" id="PF04359">
    <property type="entry name" value="DUF493"/>
    <property type="match status" value="1"/>
</dbReference>
<dbReference type="Proteomes" id="UP000829476">
    <property type="component" value="Chromosome"/>
</dbReference>
<evidence type="ECO:0000313" key="1">
    <source>
        <dbReference type="EMBL" id="UNY97785.1"/>
    </source>
</evidence>
<dbReference type="EMBL" id="CP094326">
    <property type="protein sequence ID" value="UNY97785.1"/>
    <property type="molecule type" value="Genomic_DNA"/>
</dbReference>
<dbReference type="RefSeq" id="WP_242936196.1">
    <property type="nucleotide sequence ID" value="NZ_CP094326.1"/>
</dbReference>
<accession>A0ABY3YIW3</accession>
<name>A0ABY3YIW3_9FLAO</name>
<dbReference type="Gene3D" id="3.30.70.260">
    <property type="match status" value="1"/>
</dbReference>
<proteinExistence type="predicted"/>
<protein>
    <submittedName>
        <fullName evidence="1">DUF493 family protein</fullName>
    </submittedName>
</protein>
<reference evidence="1 2" key="1">
    <citation type="journal article" date="2018" name="Int. J. Syst. Evol. Microbiol.">
        <title>Zhouia spongiae sp. nov., isolated from a marine sponge.</title>
        <authorList>
            <person name="Zhuang L."/>
            <person name="Lin B."/>
            <person name="Qin F."/>
            <person name="Luo L."/>
        </authorList>
    </citation>
    <scope>NUCLEOTIDE SEQUENCE [LARGE SCALE GENOMIC DNA]</scope>
    <source>
        <strain evidence="1 2">HN-Y44</strain>
    </source>
</reference>